<sequence length="169" mass="19982">MVIHEQIEFSTNNVDDIFNSKIKIRNEDLVNFIREVYEKFDGNIIALVNCLTYNIIKSVNIKVYIQDISWDNVNIWSCDRYLLKEMGFPESVYVDGDHTIINLLDDTNRLNYFNEIKKTDYKYKIDVVIEFSKLENLIILKKNVEINKDVLLDLELIRNDQNDLHNSGN</sequence>
<organism evidence="1">
    <name type="scientific">Terrestrivirus sp</name>
    <dbReference type="NCBI Taxonomy" id="2487775"/>
    <lineage>
        <taxon>Viruses</taxon>
        <taxon>Varidnaviria</taxon>
        <taxon>Bamfordvirae</taxon>
        <taxon>Nucleocytoviricota</taxon>
        <taxon>Megaviricetes</taxon>
        <taxon>Imitervirales</taxon>
        <taxon>Mimiviridae</taxon>
        <taxon>Klosneuvirinae</taxon>
    </lineage>
</organism>
<gene>
    <name evidence="1" type="ORF">Terrestrivirus1_256</name>
</gene>
<evidence type="ECO:0000313" key="1">
    <source>
        <dbReference type="EMBL" id="AYV75382.1"/>
    </source>
</evidence>
<accession>A0A3G4ZKL0</accession>
<proteinExistence type="predicted"/>
<reference evidence="1" key="1">
    <citation type="submission" date="2018-10" db="EMBL/GenBank/DDBJ databases">
        <title>Hidden diversity of soil giant viruses.</title>
        <authorList>
            <person name="Schulz F."/>
            <person name="Alteio L."/>
            <person name="Goudeau D."/>
            <person name="Ryan E.M."/>
            <person name="Malmstrom R.R."/>
            <person name="Blanchard J."/>
            <person name="Woyke T."/>
        </authorList>
    </citation>
    <scope>NUCLEOTIDE SEQUENCE</scope>
    <source>
        <strain evidence="1">TEV1</strain>
    </source>
</reference>
<dbReference type="EMBL" id="MK071979">
    <property type="protein sequence ID" value="AYV75382.1"/>
    <property type="molecule type" value="Genomic_DNA"/>
</dbReference>
<name>A0A3G4ZKL0_9VIRU</name>
<protein>
    <submittedName>
        <fullName evidence="1">Uncharacterized protein</fullName>
    </submittedName>
</protein>